<feature type="transmembrane region" description="Helical" evidence="1">
    <location>
        <begin position="133"/>
        <end position="157"/>
    </location>
</feature>
<dbReference type="AlphaFoldDB" id="A0A9X2VPV9"/>
<feature type="transmembrane region" description="Helical" evidence="1">
    <location>
        <begin position="52"/>
        <end position="74"/>
    </location>
</feature>
<comment type="caution">
    <text evidence="2">The sequence shown here is derived from an EMBL/GenBank/DDBJ whole genome shotgun (WGS) entry which is preliminary data.</text>
</comment>
<evidence type="ECO:0000256" key="1">
    <source>
        <dbReference type="SAM" id="Phobius"/>
    </source>
</evidence>
<dbReference type="Proteomes" id="UP001141259">
    <property type="component" value="Unassembled WGS sequence"/>
</dbReference>
<dbReference type="RefSeq" id="WP_259625990.1">
    <property type="nucleotide sequence ID" value="NZ_JANYMP010000014.1"/>
</dbReference>
<dbReference type="EMBL" id="JANYMP010000014">
    <property type="protein sequence ID" value="MCS7480491.1"/>
    <property type="molecule type" value="Genomic_DNA"/>
</dbReference>
<evidence type="ECO:0000313" key="3">
    <source>
        <dbReference type="Proteomes" id="UP001141259"/>
    </source>
</evidence>
<sequence>MVETEGDWGLGTATHREAVAAREWLVRRGALVHIPRPLLTVRLGQRNRRRVWFGYYAVFVVLAFACYAFVHWLVPDLPDVRDEDMTEGLVLTSVYCALQLATWRTWSRVDRGLASHEALNDPSLPRPPWRTVLGGWFTASTAVTFVGGAGLGVAMVVTTPARTYASSWLGLLAIGALSTAVVLTGVLRAPVIADDEATRAVDDLVRTENANHALPAMFAVPVVFDLFEGKQPSAFTGVLIGYVVLSVGLQLVAVVVHSRQVLPPGDYGPPSAEPVGSAEA</sequence>
<reference evidence="2" key="1">
    <citation type="submission" date="2022-08" db="EMBL/GenBank/DDBJ databases">
        <authorList>
            <person name="Tistechok S."/>
            <person name="Samborskyy M."/>
            <person name="Roman I."/>
        </authorList>
    </citation>
    <scope>NUCLEOTIDE SEQUENCE</scope>
    <source>
        <strain evidence="2">DSM 103496</strain>
    </source>
</reference>
<name>A0A9X2VPV9_9PSEU</name>
<evidence type="ECO:0000313" key="2">
    <source>
        <dbReference type="EMBL" id="MCS7480491.1"/>
    </source>
</evidence>
<feature type="transmembrane region" description="Helical" evidence="1">
    <location>
        <begin position="234"/>
        <end position="256"/>
    </location>
</feature>
<feature type="transmembrane region" description="Helical" evidence="1">
    <location>
        <begin position="169"/>
        <end position="189"/>
    </location>
</feature>
<organism evidence="2 3">
    <name type="scientific">Umezawaea endophytica</name>
    <dbReference type="NCBI Taxonomy" id="1654476"/>
    <lineage>
        <taxon>Bacteria</taxon>
        <taxon>Bacillati</taxon>
        <taxon>Actinomycetota</taxon>
        <taxon>Actinomycetes</taxon>
        <taxon>Pseudonocardiales</taxon>
        <taxon>Pseudonocardiaceae</taxon>
        <taxon>Umezawaea</taxon>
    </lineage>
</organism>
<proteinExistence type="predicted"/>
<keyword evidence="1" id="KW-0472">Membrane</keyword>
<keyword evidence="3" id="KW-1185">Reference proteome</keyword>
<keyword evidence="1" id="KW-1133">Transmembrane helix</keyword>
<accession>A0A9X2VPV9</accession>
<protein>
    <submittedName>
        <fullName evidence="2">Uncharacterized protein</fullName>
    </submittedName>
</protein>
<gene>
    <name evidence="2" type="ORF">NZH93_26860</name>
</gene>
<keyword evidence="1" id="KW-0812">Transmembrane</keyword>